<gene>
    <name evidence="1" type="ORF">SDC9_89726</name>
</gene>
<proteinExistence type="predicted"/>
<organism evidence="1">
    <name type="scientific">bioreactor metagenome</name>
    <dbReference type="NCBI Taxonomy" id="1076179"/>
    <lineage>
        <taxon>unclassified sequences</taxon>
        <taxon>metagenomes</taxon>
        <taxon>ecological metagenomes</taxon>
    </lineage>
</organism>
<reference evidence="1" key="1">
    <citation type="submission" date="2019-08" db="EMBL/GenBank/DDBJ databases">
        <authorList>
            <person name="Kucharzyk K."/>
            <person name="Murdoch R.W."/>
            <person name="Higgins S."/>
            <person name="Loffler F."/>
        </authorList>
    </citation>
    <scope>NUCLEOTIDE SEQUENCE</scope>
</reference>
<evidence type="ECO:0000313" key="1">
    <source>
        <dbReference type="EMBL" id="MPM43053.1"/>
    </source>
</evidence>
<accession>A0A644ZWN0</accession>
<name>A0A644ZWN0_9ZZZZ</name>
<sequence length="79" mass="8755">MATDLLLPCIVEEPDLTGIGHMQATTGDGVHILYNHQAHAIPFHLDGSSQSELLCRSLGVHLIVHRMRSKDLLIDQVFQ</sequence>
<comment type="caution">
    <text evidence="1">The sequence shown here is derived from an EMBL/GenBank/DDBJ whole genome shotgun (WGS) entry which is preliminary data.</text>
</comment>
<dbReference type="EMBL" id="VSSQ01009956">
    <property type="protein sequence ID" value="MPM43053.1"/>
    <property type="molecule type" value="Genomic_DNA"/>
</dbReference>
<dbReference type="AlphaFoldDB" id="A0A644ZWN0"/>
<protein>
    <submittedName>
        <fullName evidence="1">Uncharacterized protein</fullName>
    </submittedName>
</protein>